<feature type="transmembrane region" description="Helical" evidence="1">
    <location>
        <begin position="202"/>
        <end position="220"/>
    </location>
</feature>
<evidence type="ECO:0000259" key="2">
    <source>
        <dbReference type="Pfam" id="PF00892"/>
    </source>
</evidence>
<dbReference type="SUPFAM" id="SSF103481">
    <property type="entry name" value="Multidrug resistance efflux transporter EmrE"/>
    <property type="match status" value="2"/>
</dbReference>
<feature type="transmembrane region" description="Helical" evidence="1">
    <location>
        <begin position="90"/>
        <end position="109"/>
    </location>
</feature>
<evidence type="ECO:0000313" key="4">
    <source>
        <dbReference type="Proteomes" id="UP001500795"/>
    </source>
</evidence>
<organism evidence="3 4">
    <name type="scientific">Zobellella aerophila</name>
    <dbReference type="NCBI Taxonomy" id="870480"/>
    <lineage>
        <taxon>Bacteria</taxon>
        <taxon>Pseudomonadati</taxon>
        <taxon>Pseudomonadota</taxon>
        <taxon>Gammaproteobacteria</taxon>
        <taxon>Aeromonadales</taxon>
        <taxon>Aeromonadaceae</taxon>
        <taxon>Zobellella</taxon>
    </lineage>
</organism>
<reference evidence="4" key="1">
    <citation type="journal article" date="2019" name="Int. J. Syst. Evol. Microbiol.">
        <title>The Global Catalogue of Microorganisms (GCM) 10K type strain sequencing project: providing services to taxonomists for standard genome sequencing and annotation.</title>
        <authorList>
            <consortium name="The Broad Institute Genomics Platform"/>
            <consortium name="The Broad Institute Genome Sequencing Center for Infectious Disease"/>
            <person name="Wu L."/>
            <person name="Ma J."/>
        </authorList>
    </citation>
    <scope>NUCLEOTIDE SEQUENCE [LARGE SCALE GENOMIC DNA]</scope>
    <source>
        <strain evidence="4">JCM 17110</strain>
    </source>
</reference>
<evidence type="ECO:0000313" key="3">
    <source>
        <dbReference type="EMBL" id="GAA3537710.1"/>
    </source>
</evidence>
<sequence>MDNHLKGGLLTTAGVTILSLDALLIRLISADPWILLFWRGLLLSLCIGSVCLCQARSYRPTRKLLSLGLGSALFYAVCTVTFVISIRLTSVANTLIILSAAPLIGALLSRFVLKEAVSRRTWLAILLCLGGLTLVFSGSRDGSHLLGDLIALLCAASMAAKFVVERAASPANMTPALVPAGLLVSLFALLQAPTLVMPAQDVLWMAILGLLVVPLAYALITQGPRYLSAPEVGLIMLLEMILGPLWVWLVLAEQPSHQAWMGGLVVVAALACQSWPGKRRSRAPLAKRPCGA</sequence>
<dbReference type="InterPro" id="IPR000620">
    <property type="entry name" value="EamA_dom"/>
</dbReference>
<evidence type="ECO:0000256" key="1">
    <source>
        <dbReference type="SAM" id="Phobius"/>
    </source>
</evidence>
<feature type="domain" description="EamA" evidence="2">
    <location>
        <begin position="146"/>
        <end position="271"/>
    </location>
</feature>
<feature type="transmembrane region" description="Helical" evidence="1">
    <location>
        <begin position="176"/>
        <end position="196"/>
    </location>
</feature>
<dbReference type="Proteomes" id="UP001500795">
    <property type="component" value="Unassembled WGS sequence"/>
</dbReference>
<keyword evidence="1" id="KW-0472">Membrane</keyword>
<feature type="transmembrane region" description="Helical" evidence="1">
    <location>
        <begin position="257"/>
        <end position="275"/>
    </location>
</feature>
<dbReference type="InterPro" id="IPR037185">
    <property type="entry name" value="EmrE-like"/>
</dbReference>
<comment type="caution">
    <text evidence="3">The sequence shown here is derived from an EMBL/GenBank/DDBJ whole genome shotgun (WGS) entry which is preliminary data.</text>
</comment>
<proteinExistence type="predicted"/>
<protein>
    <submittedName>
        <fullName evidence="3">DMT family transporter</fullName>
    </submittedName>
</protein>
<dbReference type="EMBL" id="BAABCX010000002">
    <property type="protein sequence ID" value="GAA3537710.1"/>
    <property type="molecule type" value="Genomic_DNA"/>
</dbReference>
<keyword evidence="4" id="KW-1185">Reference proteome</keyword>
<dbReference type="RefSeq" id="WP_344956846.1">
    <property type="nucleotide sequence ID" value="NZ_BAABCX010000002.1"/>
</dbReference>
<feature type="transmembrane region" description="Helical" evidence="1">
    <location>
        <begin position="145"/>
        <end position="164"/>
    </location>
</feature>
<dbReference type="PANTHER" id="PTHR22911">
    <property type="entry name" value="ACYL-MALONYL CONDENSING ENZYME-RELATED"/>
    <property type="match status" value="1"/>
</dbReference>
<feature type="transmembrane region" description="Helical" evidence="1">
    <location>
        <begin position="64"/>
        <end position="84"/>
    </location>
</feature>
<gene>
    <name evidence="3" type="ORF">GCM10022394_16650</name>
</gene>
<keyword evidence="1" id="KW-1133">Transmembrane helix</keyword>
<dbReference type="Gene3D" id="1.10.3730.20">
    <property type="match status" value="1"/>
</dbReference>
<feature type="transmembrane region" description="Helical" evidence="1">
    <location>
        <begin position="121"/>
        <end position="139"/>
    </location>
</feature>
<feature type="transmembrane region" description="Helical" evidence="1">
    <location>
        <begin position="232"/>
        <end position="251"/>
    </location>
</feature>
<feature type="transmembrane region" description="Helical" evidence="1">
    <location>
        <begin position="34"/>
        <end position="52"/>
    </location>
</feature>
<name>A0ABP6VPW7_9GAMM</name>
<accession>A0ABP6VPW7</accession>
<feature type="domain" description="EamA" evidence="2">
    <location>
        <begin position="7"/>
        <end position="136"/>
    </location>
</feature>
<feature type="transmembrane region" description="Helical" evidence="1">
    <location>
        <begin position="7"/>
        <end position="28"/>
    </location>
</feature>
<dbReference type="Pfam" id="PF00892">
    <property type="entry name" value="EamA"/>
    <property type="match status" value="2"/>
</dbReference>
<keyword evidence="1" id="KW-0812">Transmembrane</keyword>